<dbReference type="Proteomes" id="UP000020681">
    <property type="component" value="Unassembled WGS sequence"/>
</dbReference>
<proteinExistence type="predicted"/>
<comment type="caution">
    <text evidence="2">The sequence shown here is derived from an EMBL/GenBank/DDBJ whole genome shotgun (WGS) entry which is preliminary data.</text>
</comment>
<evidence type="ECO:0000313" key="2">
    <source>
        <dbReference type="EMBL" id="EUA89096.1"/>
    </source>
</evidence>
<feature type="region of interest" description="Disordered" evidence="1">
    <location>
        <begin position="1"/>
        <end position="37"/>
    </location>
</feature>
<keyword evidence="3" id="KW-1185">Reference proteome</keyword>
<organism evidence="2 3">
    <name type="scientific">Mycobacterium ulcerans str. Harvey</name>
    <dbReference type="NCBI Taxonomy" id="1299332"/>
    <lineage>
        <taxon>Bacteria</taxon>
        <taxon>Bacillati</taxon>
        <taxon>Actinomycetota</taxon>
        <taxon>Actinomycetes</taxon>
        <taxon>Mycobacteriales</taxon>
        <taxon>Mycobacteriaceae</taxon>
        <taxon>Mycobacterium</taxon>
        <taxon>Mycobacterium ulcerans group</taxon>
    </lineage>
</organism>
<sequence length="62" mass="6561">MTRTTTMSVMLGEATDRPTADASSAPEGHAGQPRRRTVRVGLPMVAAERQDHAFAAKPAELG</sequence>
<accession>A0ABN0QWJ6</accession>
<reference evidence="2 3" key="1">
    <citation type="submission" date="2014-01" db="EMBL/GenBank/DDBJ databases">
        <authorList>
            <person name="Dobos K."/>
            <person name="Lenaerts A."/>
            <person name="Ordway D."/>
            <person name="DeGroote M.A."/>
            <person name="Parker T."/>
            <person name="Sizemore C."/>
            <person name="Tallon L.J."/>
            <person name="Sadzewicz L.K."/>
            <person name="Sengamalay N."/>
            <person name="Fraser C.M."/>
            <person name="Hine E."/>
            <person name="Shefchek K.A."/>
            <person name="Das S.P."/>
            <person name="Tettelin H."/>
        </authorList>
    </citation>
    <scope>NUCLEOTIDE SEQUENCE [LARGE SCALE GENOMIC DNA]</scope>
    <source>
        <strain evidence="2 3">Harvey</strain>
    </source>
</reference>
<protein>
    <submittedName>
        <fullName evidence="2">Uncharacterized protein</fullName>
    </submittedName>
</protein>
<name>A0ABN0QWJ6_MYCUL</name>
<gene>
    <name evidence="2" type="ORF">I551_4448</name>
</gene>
<evidence type="ECO:0000256" key="1">
    <source>
        <dbReference type="SAM" id="MobiDB-lite"/>
    </source>
</evidence>
<dbReference type="EMBL" id="JAOL01000128">
    <property type="protein sequence ID" value="EUA89096.1"/>
    <property type="molecule type" value="Genomic_DNA"/>
</dbReference>
<evidence type="ECO:0000313" key="3">
    <source>
        <dbReference type="Proteomes" id="UP000020681"/>
    </source>
</evidence>